<name>A0ABU2NLQ9_9ACTN</name>
<dbReference type="SUPFAM" id="SSF51182">
    <property type="entry name" value="RmlC-like cupins"/>
    <property type="match status" value="1"/>
</dbReference>
<reference evidence="3" key="1">
    <citation type="submission" date="2023-07" db="EMBL/GenBank/DDBJ databases">
        <title>30 novel species of actinomycetes from the DSMZ collection.</title>
        <authorList>
            <person name="Nouioui I."/>
        </authorList>
    </citation>
    <scope>NUCLEOTIDE SEQUENCE [LARGE SCALE GENOMIC DNA]</scope>
    <source>
        <strain evidence="3">DSM 42041</strain>
    </source>
</reference>
<dbReference type="Gene3D" id="2.60.120.10">
    <property type="entry name" value="Jelly Rolls"/>
    <property type="match status" value="1"/>
</dbReference>
<dbReference type="CDD" id="cd20292">
    <property type="entry name" value="cupin_QdtA-like"/>
    <property type="match status" value="1"/>
</dbReference>
<dbReference type="EMBL" id="JAVREQ010000001">
    <property type="protein sequence ID" value="MDT0377695.1"/>
    <property type="molecule type" value="Genomic_DNA"/>
</dbReference>
<organism evidence="2 3">
    <name type="scientific">Streptomyces hazeniae</name>
    <dbReference type="NCBI Taxonomy" id="3075538"/>
    <lineage>
        <taxon>Bacteria</taxon>
        <taxon>Bacillati</taxon>
        <taxon>Actinomycetota</taxon>
        <taxon>Actinomycetes</taxon>
        <taxon>Kitasatosporales</taxon>
        <taxon>Streptomycetaceae</taxon>
        <taxon>Streptomyces</taxon>
    </lineage>
</organism>
<evidence type="ECO:0000313" key="2">
    <source>
        <dbReference type="EMBL" id="MDT0377695.1"/>
    </source>
</evidence>
<dbReference type="InterPro" id="IPR014710">
    <property type="entry name" value="RmlC-like_jellyroll"/>
</dbReference>
<dbReference type="Pfam" id="PF05523">
    <property type="entry name" value="FdtA"/>
    <property type="match status" value="1"/>
</dbReference>
<feature type="domain" description="Sugar 3,4-ketoisomerase QdtA cupin" evidence="1">
    <location>
        <begin position="16"/>
        <end position="142"/>
    </location>
</feature>
<gene>
    <name evidence="2" type="ORF">RM572_02765</name>
</gene>
<dbReference type="RefSeq" id="WP_311671626.1">
    <property type="nucleotide sequence ID" value="NZ_JAVREQ010000001.1"/>
</dbReference>
<proteinExistence type="predicted"/>
<dbReference type="InterPro" id="IPR008894">
    <property type="entry name" value="QdtA_cupin_dom"/>
</dbReference>
<accession>A0ABU2NLQ9</accession>
<dbReference type="Proteomes" id="UP001183414">
    <property type="component" value="Unassembled WGS sequence"/>
</dbReference>
<keyword evidence="3" id="KW-1185">Reference proteome</keyword>
<evidence type="ECO:0000313" key="3">
    <source>
        <dbReference type="Proteomes" id="UP001183414"/>
    </source>
</evidence>
<sequence>MVARTTDTPVGRVKPCRLIGLEQHHDERGSLSIVESEWTTGFPIRRIYYLHNTRTGTARGAHAHRALEQLFVAAHGSFTVKVDDGHRQRAYRLDDPGTGLYVGPMVWRDITDFSDDSVCLVLASEHYDETDYYRDYAAFLEDVRRQP</sequence>
<comment type="caution">
    <text evidence="2">The sequence shown here is derived from an EMBL/GenBank/DDBJ whole genome shotgun (WGS) entry which is preliminary data.</text>
</comment>
<dbReference type="InterPro" id="IPR011051">
    <property type="entry name" value="RmlC_Cupin_sf"/>
</dbReference>
<protein>
    <submittedName>
        <fullName evidence="2">FdtA/QdtA family cupin domain-containing protein</fullName>
    </submittedName>
</protein>
<evidence type="ECO:0000259" key="1">
    <source>
        <dbReference type="Pfam" id="PF05523"/>
    </source>
</evidence>